<dbReference type="Gene3D" id="3.30.70.640">
    <property type="entry name" value="Molybdopterin cofactor biosynthesis C (MoaC) domain"/>
    <property type="match status" value="1"/>
</dbReference>
<gene>
    <name evidence="8" type="ORF">LV89_04247</name>
</gene>
<dbReference type="GO" id="GO:0006777">
    <property type="term" value="P:Mo-molybdopterin cofactor biosynthetic process"/>
    <property type="evidence" value="ECO:0007669"/>
    <property type="project" value="UniProtKB-KW"/>
</dbReference>
<dbReference type="UniPathway" id="UPA00344"/>
<evidence type="ECO:0000256" key="1">
    <source>
        <dbReference type="ARBA" id="ARBA00001637"/>
    </source>
</evidence>
<dbReference type="InterPro" id="IPR002820">
    <property type="entry name" value="Mopterin_CF_biosynth-C_dom"/>
</dbReference>
<proteinExistence type="predicted"/>
<keyword evidence="5" id="KW-0456">Lyase</keyword>
<organism evidence="8 9">
    <name type="scientific">Arcicella aurantiaca</name>
    <dbReference type="NCBI Taxonomy" id="591202"/>
    <lineage>
        <taxon>Bacteria</taxon>
        <taxon>Pseudomonadati</taxon>
        <taxon>Bacteroidota</taxon>
        <taxon>Cytophagia</taxon>
        <taxon>Cytophagales</taxon>
        <taxon>Flectobacillaceae</taxon>
        <taxon>Arcicella</taxon>
    </lineage>
</organism>
<dbReference type="InterPro" id="IPR047594">
    <property type="entry name" value="MoaC_bact/euk"/>
</dbReference>
<dbReference type="Proteomes" id="UP000245489">
    <property type="component" value="Unassembled WGS sequence"/>
</dbReference>
<reference evidence="8 9" key="1">
    <citation type="submission" date="2018-05" db="EMBL/GenBank/DDBJ databases">
        <title>Genomic Encyclopedia of Archaeal and Bacterial Type Strains, Phase II (KMG-II): from individual species to whole genera.</title>
        <authorList>
            <person name="Goeker M."/>
        </authorList>
    </citation>
    <scope>NUCLEOTIDE SEQUENCE [LARGE SCALE GENOMIC DNA]</scope>
    <source>
        <strain evidence="8 9">DSM 22214</strain>
    </source>
</reference>
<evidence type="ECO:0000313" key="9">
    <source>
        <dbReference type="Proteomes" id="UP000245489"/>
    </source>
</evidence>
<comment type="catalytic activity">
    <reaction evidence="1">
        <text>(8S)-3',8-cyclo-7,8-dihydroguanosine 5'-triphosphate = cyclic pyranopterin phosphate + diphosphate</text>
        <dbReference type="Rhea" id="RHEA:49580"/>
        <dbReference type="ChEBI" id="CHEBI:33019"/>
        <dbReference type="ChEBI" id="CHEBI:59648"/>
        <dbReference type="ChEBI" id="CHEBI:131766"/>
        <dbReference type="EC" id="4.6.1.17"/>
    </reaction>
</comment>
<dbReference type="InterPro" id="IPR036522">
    <property type="entry name" value="MoaC_sf"/>
</dbReference>
<comment type="caution">
    <text evidence="8">The sequence shown here is derived from an EMBL/GenBank/DDBJ whole genome shotgun (WGS) entry which is preliminary data.</text>
</comment>
<evidence type="ECO:0000313" key="8">
    <source>
        <dbReference type="EMBL" id="PWK18096.1"/>
    </source>
</evidence>
<accession>A0A316DK87</accession>
<dbReference type="PANTHER" id="PTHR22960">
    <property type="entry name" value="MOLYBDOPTERIN COFACTOR SYNTHESIS PROTEIN A"/>
    <property type="match status" value="1"/>
</dbReference>
<feature type="domain" description="Molybdopterin cofactor biosynthesis C (MoaC)" evidence="7">
    <location>
        <begin position="40"/>
        <end position="175"/>
    </location>
</feature>
<dbReference type="NCBIfam" id="TIGR00581">
    <property type="entry name" value="moaC"/>
    <property type="match status" value="1"/>
</dbReference>
<name>A0A316DK87_9BACT</name>
<dbReference type="Pfam" id="PF01967">
    <property type="entry name" value="MoaC"/>
    <property type="match status" value="1"/>
</dbReference>
<comment type="function">
    <text evidence="6">Catalyzes the conversion of (8S)-3',8-cyclo-7,8-dihydroguanosine 5'-triphosphate to cyclic pyranopterin monophosphate (cPMP).</text>
</comment>
<evidence type="ECO:0000256" key="4">
    <source>
        <dbReference type="ARBA" id="ARBA00023150"/>
    </source>
</evidence>
<comment type="pathway">
    <text evidence="2">Cofactor biosynthesis; molybdopterin biosynthesis.</text>
</comment>
<dbReference type="InterPro" id="IPR023045">
    <property type="entry name" value="MoaC"/>
</dbReference>
<sequence>MADKAVRTTNVLSLHKNRNLSLKQTMKSFTHLDNNNNPSMVDVSEKAITKRTATAQSIVVLTDEIIANFKDGDLQTKKGSVLQTAIIAGTMGAKKTSDLIPLCHPLGLDSCKFKIEISGNEVIIQCTCSLTAKTGVEMEALTGASVAALTVYDMCKAFSHDIVIKETKLLLKTGGKSDYGV</sequence>
<dbReference type="SUPFAM" id="SSF55040">
    <property type="entry name" value="Molybdenum cofactor biosynthesis protein C, MoaC"/>
    <property type="match status" value="1"/>
</dbReference>
<dbReference type="CDD" id="cd01420">
    <property type="entry name" value="MoaC_PE"/>
    <property type="match status" value="1"/>
</dbReference>
<evidence type="ECO:0000256" key="3">
    <source>
        <dbReference type="ARBA" id="ARBA00012575"/>
    </source>
</evidence>
<keyword evidence="4" id="KW-0501">Molybdenum cofactor biosynthesis</keyword>
<protein>
    <recommendedName>
        <fullName evidence="3">cyclic pyranopterin monophosphate synthase</fullName>
        <ecNumber evidence="3">4.6.1.17</ecNumber>
    </recommendedName>
</protein>
<evidence type="ECO:0000256" key="5">
    <source>
        <dbReference type="ARBA" id="ARBA00023239"/>
    </source>
</evidence>
<dbReference type="AlphaFoldDB" id="A0A316DK87"/>
<dbReference type="NCBIfam" id="NF006870">
    <property type="entry name" value="PRK09364.1"/>
    <property type="match status" value="1"/>
</dbReference>
<dbReference type="EMBL" id="QGGO01000032">
    <property type="protein sequence ID" value="PWK18096.1"/>
    <property type="molecule type" value="Genomic_DNA"/>
</dbReference>
<evidence type="ECO:0000256" key="6">
    <source>
        <dbReference type="ARBA" id="ARBA00055087"/>
    </source>
</evidence>
<evidence type="ECO:0000259" key="7">
    <source>
        <dbReference type="Pfam" id="PF01967"/>
    </source>
</evidence>
<dbReference type="InterPro" id="IPR050105">
    <property type="entry name" value="MoCo_biosynth_MoaA/MoaC"/>
</dbReference>
<evidence type="ECO:0000256" key="2">
    <source>
        <dbReference type="ARBA" id="ARBA00005046"/>
    </source>
</evidence>
<keyword evidence="9" id="KW-1185">Reference proteome</keyword>
<dbReference type="GO" id="GO:0061799">
    <property type="term" value="F:cyclic pyranopterin monophosphate synthase activity"/>
    <property type="evidence" value="ECO:0007669"/>
    <property type="project" value="UniProtKB-EC"/>
</dbReference>
<dbReference type="EC" id="4.6.1.17" evidence="3"/>